<sequence length="279" mass="31773">MDIQEVMKGTETLVKAFIKQTLSNATDLMLRETGCDHSDVLYTLDPAQLDLFAGLKNQYSQIKFFKEKFNLIMPVKVELPARPEDFGRVRTDQDQQFRRQNYTYVPLIQQIQALLNLPDVYREVMRPKKNVPGRLSCYEDGLNYRSSPFGKGKGSQLLRPSICLKSDSSDLTAVIRDLERPSPFLIQCGTTYHLVEDGQPLISLSANTSSSMDALLTLIAAYYVFDIHWCQDIAPAYLFIQHYLMEREYEESKKCSSLVVFLNLLKAAMANGRKGSDSE</sequence>
<dbReference type="Proteomes" id="UP000820818">
    <property type="component" value="Linkage Group LG8"/>
</dbReference>
<accession>A0AAD5LC06</accession>
<dbReference type="EMBL" id="WJBH02000008">
    <property type="protein sequence ID" value="KAI9554868.1"/>
    <property type="molecule type" value="Genomic_DNA"/>
</dbReference>
<name>A0AAD5LC06_9CRUS</name>
<protein>
    <submittedName>
        <fullName evidence="1">Uncharacterized protein</fullName>
    </submittedName>
</protein>
<proteinExistence type="predicted"/>
<reference evidence="1 2" key="1">
    <citation type="submission" date="2022-05" db="EMBL/GenBank/DDBJ databases">
        <title>A multi-omics perspective on studying reproductive biology in Daphnia sinensis.</title>
        <authorList>
            <person name="Jia J."/>
        </authorList>
    </citation>
    <scope>NUCLEOTIDE SEQUENCE [LARGE SCALE GENOMIC DNA]</scope>
    <source>
        <strain evidence="1 2">WSL</strain>
    </source>
</reference>
<comment type="caution">
    <text evidence="1">The sequence shown here is derived from an EMBL/GenBank/DDBJ whole genome shotgun (WGS) entry which is preliminary data.</text>
</comment>
<gene>
    <name evidence="1" type="ORF">GHT06_020145</name>
</gene>
<keyword evidence="2" id="KW-1185">Reference proteome</keyword>
<organism evidence="1 2">
    <name type="scientific">Daphnia sinensis</name>
    <dbReference type="NCBI Taxonomy" id="1820382"/>
    <lineage>
        <taxon>Eukaryota</taxon>
        <taxon>Metazoa</taxon>
        <taxon>Ecdysozoa</taxon>
        <taxon>Arthropoda</taxon>
        <taxon>Crustacea</taxon>
        <taxon>Branchiopoda</taxon>
        <taxon>Diplostraca</taxon>
        <taxon>Cladocera</taxon>
        <taxon>Anomopoda</taxon>
        <taxon>Daphniidae</taxon>
        <taxon>Daphnia</taxon>
        <taxon>Daphnia similis group</taxon>
    </lineage>
</organism>
<dbReference type="AlphaFoldDB" id="A0AAD5LC06"/>
<evidence type="ECO:0000313" key="2">
    <source>
        <dbReference type="Proteomes" id="UP000820818"/>
    </source>
</evidence>
<evidence type="ECO:0000313" key="1">
    <source>
        <dbReference type="EMBL" id="KAI9554868.1"/>
    </source>
</evidence>